<evidence type="ECO:0000313" key="3">
    <source>
        <dbReference type="EMBL" id="VEL39234.1"/>
    </source>
</evidence>
<keyword evidence="4" id="KW-1185">Reference proteome</keyword>
<sequence>MHNDNLPNPEVVLLQLLLSFSILNLLSATAPKDPYAFDDEEADTPAPTSLHPPVPTTMTSSVSSSTGSTTAPSGVAFSNPVSCISASASNTSSGTITSAFLTTSSAASISSPTHVSPASNKDSSTHLAGASPNKHSTRQPNSTLAPLGIDRYAKV</sequence>
<dbReference type="EMBL" id="CAAALY010260545">
    <property type="protein sequence ID" value="VEL39234.1"/>
    <property type="molecule type" value="Genomic_DNA"/>
</dbReference>
<feature type="compositionally biased region" description="Low complexity" evidence="1">
    <location>
        <begin position="56"/>
        <end position="73"/>
    </location>
</feature>
<comment type="caution">
    <text evidence="3">The sequence shown here is derived from an EMBL/GenBank/DDBJ whole genome shotgun (WGS) entry which is preliminary data.</text>
</comment>
<feature type="chain" id="PRO_5019177826" evidence="2">
    <location>
        <begin position="29"/>
        <end position="155"/>
    </location>
</feature>
<organism evidence="3 4">
    <name type="scientific">Protopolystoma xenopodis</name>
    <dbReference type="NCBI Taxonomy" id="117903"/>
    <lineage>
        <taxon>Eukaryota</taxon>
        <taxon>Metazoa</taxon>
        <taxon>Spiralia</taxon>
        <taxon>Lophotrochozoa</taxon>
        <taxon>Platyhelminthes</taxon>
        <taxon>Monogenea</taxon>
        <taxon>Polyopisthocotylea</taxon>
        <taxon>Polystomatidea</taxon>
        <taxon>Polystomatidae</taxon>
        <taxon>Protopolystoma</taxon>
    </lineage>
</organism>
<feature type="signal peptide" evidence="2">
    <location>
        <begin position="1"/>
        <end position="28"/>
    </location>
</feature>
<evidence type="ECO:0000256" key="1">
    <source>
        <dbReference type="SAM" id="MobiDB-lite"/>
    </source>
</evidence>
<name>A0A448XL53_9PLAT</name>
<proteinExistence type="predicted"/>
<feature type="region of interest" description="Disordered" evidence="1">
    <location>
        <begin position="36"/>
        <end position="73"/>
    </location>
</feature>
<dbReference type="AlphaFoldDB" id="A0A448XL53"/>
<keyword evidence="2" id="KW-0732">Signal</keyword>
<feature type="compositionally biased region" description="Polar residues" evidence="1">
    <location>
        <begin position="114"/>
        <end position="126"/>
    </location>
</feature>
<gene>
    <name evidence="3" type="ORF">PXEA_LOCUS32674</name>
</gene>
<protein>
    <submittedName>
        <fullName evidence="3">Uncharacterized protein</fullName>
    </submittedName>
</protein>
<evidence type="ECO:0000256" key="2">
    <source>
        <dbReference type="SAM" id="SignalP"/>
    </source>
</evidence>
<reference evidence="3" key="1">
    <citation type="submission" date="2018-11" db="EMBL/GenBank/DDBJ databases">
        <authorList>
            <consortium name="Pathogen Informatics"/>
        </authorList>
    </citation>
    <scope>NUCLEOTIDE SEQUENCE</scope>
</reference>
<feature type="region of interest" description="Disordered" evidence="1">
    <location>
        <begin position="108"/>
        <end position="155"/>
    </location>
</feature>
<dbReference type="Proteomes" id="UP000784294">
    <property type="component" value="Unassembled WGS sequence"/>
</dbReference>
<accession>A0A448XL53</accession>
<evidence type="ECO:0000313" key="4">
    <source>
        <dbReference type="Proteomes" id="UP000784294"/>
    </source>
</evidence>